<accession>A0A8S1B7V5</accession>
<evidence type="ECO:0000313" key="2">
    <source>
        <dbReference type="Proteomes" id="UP000494106"/>
    </source>
</evidence>
<keyword evidence="2" id="KW-1185">Reference proteome</keyword>
<protein>
    <submittedName>
        <fullName evidence="1">Uncharacterized protein</fullName>
    </submittedName>
</protein>
<dbReference type="Proteomes" id="UP000494106">
    <property type="component" value="Unassembled WGS sequence"/>
</dbReference>
<reference evidence="1 2" key="1">
    <citation type="submission" date="2020-04" db="EMBL/GenBank/DDBJ databases">
        <authorList>
            <person name="Wallbank WR R."/>
            <person name="Pardo Diaz C."/>
            <person name="Kozak K."/>
            <person name="Martin S."/>
            <person name="Jiggins C."/>
            <person name="Moest M."/>
            <person name="Warren A I."/>
            <person name="Byers J.R.P. K."/>
            <person name="Montejo-Kovacevich G."/>
            <person name="Yen C E."/>
        </authorList>
    </citation>
    <scope>NUCLEOTIDE SEQUENCE [LARGE SCALE GENOMIC DNA]</scope>
</reference>
<proteinExistence type="predicted"/>
<dbReference type="EMBL" id="CADEBC010000558">
    <property type="protein sequence ID" value="CAB3252756.1"/>
    <property type="molecule type" value="Genomic_DNA"/>
</dbReference>
<dbReference type="Gene3D" id="3.30.70.1820">
    <property type="entry name" value="L1 transposable element, RRM domain"/>
    <property type="match status" value="1"/>
</dbReference>
<evidence type="ECO:0000313" key="1">
    <source>
        <dbReference type="EMBL" id="CAB3252756.1"/>
    </source>
</evidence>
<comment type="caution">
    <text evidence="1">The sequence shown here is derived from an EMBL/GenBank/DDBJ whole genome shotgun (WGS) entry which is preliminary data.</text>
</comment>
<gene>
    <name evidence="1" type="ORF">APLA_LOCUS13676</name>
</gene>
<sequence>MYGRRKILLFHGLVEDKKEDTSQVVASLIKFEQEHFNVKDIKRCQRLGRQVGQDKGRTGTQKTRPILVKLPSVLTRDNIWFSKTKLKGSSVTVSEFLTKTRHDIFISARERYGVNNCWTMQGYVYVLRPDGKQHRVSALAELNGIGDSCVKPAATAKAVTTKSKRAAAKK</sequence>
<dbReference type="AlphaFoldDB" id="A0A8S1B7V5"/>
<dbReference type="OrthoDB" id="8121249at2759"/>
<name>A0A8S1B7V5_ARCPL</name>
<organism evidence="1 2">
    <name type="scientific">Arctia plantaginis</name>
    <name type="common">Wood tiger moth</name>
    <name type="synonym">Phalaena plantaginis</name>
    <dbReference type="NCBI Taxonomy" id="874455"/>
    <lineage>
        <taxon>Eukaryota</taxon>
        <taxon>Metazoa</taxon>
        <taxon>Ecdysozoa</taxon>
        <taxon>Arthropoda</taxon>
        <taxon>Hexapoda</taxon>
        <taxon>Insecta</taxon>
        <taxon>Pterygota</taxon>
        <taxon>Neoptera</taxon>
        <taxon>Endopterygota</taxon>
        <taxon>Lepidoptera</taxon>
        <taxon>Glossata</taxon>
        <taxon>Ditrysia</taxon>
        <taxon>Noctuoidea</taxon>
        <taxon>Erebidae</taxon>
        <taxon>Arctiinae</taxon>
        <taxon>Arctia</taxon>
    </lineage>
</organism>